<dbReference type="Proteomes" id="UP000306393">
    <property type="component" value="Unassembled WGS sequence"/>
</dbReference>
<reference evidence="1 4" key="2">
    <citation type="journal article" date="2020" name="FEMS Microbiol. Ecol.">
        <title>Temporal dynamics of bacterial communities during seed development and maturation.</title>
        <authorList>
            <person name="Chesneau G."/>
            <person name="Torres-Cortes G."/>
            <person name="Briand M."/>
            <person name="Darrasse A."/>
            <person name="Preveaux A."/>
            <person name="Marais C."/>
            <person name="Jacques M.A."/>
            <person name="Shade A."/>
            <person name="Barret M."/>
        </authorList>
    </citation>
    <scope>NUCLEOTIDE SEQUENCE [LARGE SCALE GENOMIC DNA]</scope>
    <source>
        <strain evidence="1 4">CFBP13732</strain>
    </source>
</reference>
<dbReference type="RefSeq" id="WP_062745889.1">
    <property type="nucleotide sequence ID" value="NZ_CP022725.1"/>
</dbReference>
<gene>
    <name evidence="2" type="ORF">EpCFBP13511_14265</name>
    <name evidence="1" type="ORF">IFT93_12110</name>
</gene>
<protein>
    <submittedName>
        <fullName evidence="2">Uncharacterized protein</fullName>
    </submittedName>
</protein>
<reference evidence="2 3" key="1">
    <citation type="journal article" date="2019" name="Sci. Rep.">
        <title>Differences in resource use lead to coexistence of seed-transmitted microbial populations.</title>
        <authorList>
            <person name="Torres-Cortes G."/>
            <person name="Garcia B.J."/>
            <person name="Compant S."/>
            <person name="Rezki S."/>
            <person name="Jones P."/>
            <person name="Preveaux A."/>
            <person name="Briand M."/>
            <person name="Roulet A."/>
            <person name="Bouchez O."/>
            <person name="Jacobson D."/>
            <person name="Barret M."/>
        </authorList>
    </citation>
    <scope>NUCLEOTIDE SEQUENCE [LARGE SCALE GENOMIC DNA]</scope>
    <source>
        <strain evidence="2 3">CFBP13511</strain>
    </source>
</reference>
<evidence type="ECO:0000313" key="2">
    <source>
        <dbReference type="EMBL" id="TKJ89012.1"/>
    </source>
</evidence>
<proteinExistence type="predicted"/>
<dbReference type="OrthoDB" id="6518708at2"/>
<evidence type="ECO:0000313" key="3">
    <source>
        <dbReference type="Proteomes" id="UP000306393"/>
    </source>
</evidence>
<name>A0A354AAC7_9GAMM</name>
<evidence type="ECO:0000313" key="1">
    <source>
        <dbReference type="EMBL" id="MBD8107154.1"/>
    </source>
</evidence>
<comment type="caution">
    <text evidence="2">The sequence shown here is derived from an EMBL/GenBank/DDBJ whole genome shotgun (WGS) entry which is preliminary data.</text>
</comment>
<dbReference type="KEGG" id="epe:CI789_21945"/>
<sequence>MKWPTASISLLVVTLLVPVAVAVVKYLPTDSGLFTQDFIKANLQLGYYDLLARQREIYDTQYEGKGNTVLLTLTSPNDNRFMAKVSLEKQKQDTEGVMFTFHKIYYADDGQMRMIKNILGYAENNSVHFDTLRLGKERLMITPSGQMLRYR</sequence>
<dbReference type="EMBL" id="JACYNN010000007">
    <property type="protein sequence ID" value="MBD8107154.1"/>
    <property type="molecule type" value="Genomic_DNA"/>
</dbReference>
<accession>A0A354AAC7</accession>
<dbReference type="AlphaFoldDB" id="A0A354AAC7"/>
<dbReference type="GeneID" id="67475206"/>
<organism evidence="2 3">
    <name type="scientific">Erwinia persicina</name>
    <dbReference type="NCBI Taxonomy" id="55211"/>
    <lineage>
        <taxon>Bacteria</taxon>
        <taxon>Pseudomonadati</taxon>
        <taxon>Pseudomonadota</taxon>
        <taxon>Gammaproteobacteria</taxon>
        <taxon>Enterobacterales</taxon>
        <taxon>Erwiniaceae</taxon>
        <taxon>Erwinia</taxon>
    </lineage>
</organism>
<dbReference type="EMBL" id="QGAC01000013">
    <property type="protein sequence ID" value="TKJ89012.1"/>
    <property type="molecule type" value="Genomic_DNA"/>
</dbReference>
<keyword evidence="4" id="KW-1185">Reference proteome</keyword>
<dbReference type="Proteomes" id="UP000661012">
    <property type="component" value="Unassembled WGS sequence"/>
</dbReference>
<evidence type="ECO:0000313" key="4">
    <source>
        <dbReference type="Proteomes" id="UP000661012"/>
    </source>
</evidence>